<dbReference type="Proteomes" id="UP000243819">
    <property type="component" value="Unassembled WGS sequence"/>
</dbReference>
<keyword evidence="3" id="KW-1185">Reference proteome</keyword>
<gene>
    <name evidence="2" type="ORF">SAMN03080614_10652</name>
</gene>
<dbReference type="AlphaFoldDB" id="A0A1I0C9R6"/>
<dbReference type="STRING" id="1120990.SAMN03080614_10652"/>
<name>A0A1I0C9R6_9FIRM</name>
<organism evidence="2 3">
    <name type="scientific">Anaerobranca gottschalkii DSM 13577</name>
    <dbReference type="NCBI Taxonomy" id="1120990"/>
    <lineage>
        <taxon>Bacteria</taxon>
        <taxon>Bacillati</taxon>
        <taxon>Bacillota</taxon>
        <taxon>Clostridia</taxon>
        <taxon>Eubacteriales</taxon>
        <taxon>Proteinivoracaceae</taxon>
        <taxon>Anaerobranca</taxon>
    </lineage>
</organism>
<evidence type="ECO:0000313" key="2">
    <source>
        <dbReference type="EMBL" id="SET16317.1"/>
    </source>
</evidence>
<proteinExistence type="predicted"/>
<dbReference type="InterPro" id="IPR043502">
    <property type="entry name" value="DNA/RNA_pol_sf"/>
</dbReference>
<dbReference type="EMBL" id="FOIF01000065">
    <property type="protein sequence ID" value="SET16317.1"/>
    <property type="molecule type" value="Genomic_DNA"/>
</dbReference>
<reference evidence="3" key="1">
    <citation type="submission" date="2016-10" db="EMBL/GenBank/DDBJ databases">
        <authorList>
            <person name="Varghese N."/>
            <person name="Submissions S."/>
        </authorList>
    </citation>
    <scope>NUCLEOTIDE SEQUENCE [LARGE SCALE GENOMIC DNA]</scope>
    <source>
        <strain evidence="3">DSM 13577</strain>
    </source>
</reference>
<evidence type="ECO:0008006" key="4">
    <source>
        <dbReference type="Google" id="ProtNLM"/>
    </source>
</evidence>
<dbReference type="SUPFAM" id="SSF56672">
    <property type="entry name" value="DNA/RNA polymerases"/>
    <property type="match status" value="1"/>
</dbReference>
<evidence type="ECO:0000256" key="1">
    <source>
        <dbReference type="SAM" id="MobiDB-lite"/>
    </source>
</evidence>
<evidence type="ECO:0000313" key="3">
    <source>
        <dbReference type="Proteomes" id="UP000243819"/>
    </source>
</evidence>
<feature type="compositionally biased region" description="Polar residues" evidence="1">
    <location>
        <begin position="10"/>
        <end position="23"/>
    </location>
</feature>
<sequence>MRGSKDMQRQQKTSYEGSSVNNRMESEGILRAPSIPMAPTKETSSAATDNLLEVMLTSKNILEALKRVEKNKGSHGIDGMKVDELRPLLRENWRTIKDRILEGTYKPQPVGRVEIPKPDGGKRLLGIPTVLDRSIASRSRGWPRIINHLATNALLLGYQFKANIINEEIVFKACEETGL</sequence>
<protein>
    <recommendedName>
        <fullName evidence="4">Group II intron reverse transcriptase/maturase</fullName>
    </recommendedName>
</protein>
<dbReference type="RefSeq" id="WP_207648440.1">
    <property type="nucleotide sequence ID" value="NZ_FOIF01000065.1"/>
</dbReference>
<feature type="region of interest" description="Disordered" evidence="1">
    <location>
        <begin position="1"/>
        <end position="44"/>
    </location>
</feature>
<accession>A0A1I0C9R6</accession>